<evidence type="ECO:0000256" key="5">
    <source>
        <dbReference type="ARBA" id="ARBA00023163"/>
    </source>
</evidence>
<comment type="function">
    <text evidence="10">Transcription factor.</text>
</comment>
<dbReference type="Pfam" id="PF00046">
    <property type="entry name" value="Homeodomain"/>
    <property type="match status" value="1"/>
</dbReference>
<evidence type="ECO:0000313" key="13">
    <source>
        <dbReference type="EMBL" id="KAK7284937.1"/>
    </source>
</evidence>
<dbReference type="InterPro" id="IPR000047">
    <property type="entry name" value="HTH_motif"/>
</dbReference>
<dbReference type="SUPFAM" id="SSF46689">
    <property type="entry name" value="Homeodomain-like"/>
    <property type="match status" value="1"/>
</dbReference>
<dbReference type="GO" id="GO:0043565">
    <property type="term" value="F:sequence-specific DNA binding"/>
    <property type="evidence" value="ECO:0007669"/>
    <property type="project" value="TreeGrafter"/>
</dbReference>
<dbReference type="AlphaFoldDB" id="A0AAN9IRH2"/>
<dbReference type="GO" id="GO:0045893">
    <property type="term" value="P:positive regulation of DNA-templated transcription"/>
    <property type="evidence" value="ECO:0007669"/>
    <property type="project" value="TreeGrafter"/>
</dbReference>
<dbReference type="Proteomes" id="UP001359559">
    <property type="component" value="Unassembled WGS sequence"/>
</dbReference>
<organism evidence="13 14">
    <name type="scientific">Clitoria ternatea</name>
    <name type="common">Butterfly pea</name>
    <dbReference type="NCBI Taxonomy" id="43366"/>
    <lineage>
        <taxon>Eukaryota</taxon>
        <taxon>Viridiplantae</taxon>
        <taxon>Streptophyta</taxon>
        <taxon>Embryophyta</taxon>
        <taxon>Tracheophyta</taxon>
        <taxon>Spermatophyta</taxon>
        <taxon>Magnoliopsida</taxon>
        <taxon>eudicotyledons</taxon>
        <taxon>Gunneridae</taxon>
        <taxon>Pentapetalae</taxon>
        <taxon>rosids</taxon>
        <taxon>fabids</taxon>
        <taxon>Fabales</taxon>
        <taxon>Fabaceae</taxon>
        <taxon>Papilionoideae</taxon>
        <taxon>50 kb inversion clade</taxon>
        <taxon>NPAAA clade</taxon>
        <taxon>indigoferoid/millettioid clade</taxon>
        <taxon>Phaseoleae</taxon>
        <taxon>Clitoria</taxon>
    </lineage>
</organism>
<evidence type="ECO:0000256" key="10">
    <source>
        <dbReference type="RuleBase" id="RU369038"/>
    </source>
</evidence>
<dbReference type="InterPro" id="IPR017970">
    <property type="entry name" value="Homeobox_CS"/>
</dbReference>
<dbReference type="InterPro" id="IPR009057">
    <property type="entry name" value="Homeodomain-like_sf"/>
</dbReference>
<keyword evidence="14" id="KW-1185">Reference proteome</keyword>
<comment type="caution">
    <text evidence="13">The sequence shown here is derived from an EMBL/GenBank/DDBJ whole genome shotgun (WGS) entry which is preliminary data.</text>
</comment>
<evidence type="ECO:0000256" key="11">
    <source>
        <dbReference type="SAM" id="MobiDB-lite"/>
    </source>
</evidence>
<comment type="similarity">
    <text evidence="7 10">Belongs to the HD-ZIP homeobox family. Class I subfamily.</text>
</comment>
<reference evidence="13 14" key="1">
    <citation type="submission" date="2024-01" db="EMBL/GenBank/DDBJ databases">
        <title>The genomes of 5 underutilized Papilionoideae crops provide insights into root nodulation and disease resistance.</title>
        <authorList>
            <person name="Yuan L."/>
        </authorList>
    </citation>
    <scope>NUCLEOTIDE SEQUENCE [LARGE SCALE GENOMIC DNA]</scope>
    <source>
        <strain evidence="13">LY-2023</strain>
        <tissue evidence="13">Leaf</tissue>
    </source>
</reference>
<dbReference type="InterPro" id="IPR001356">
    <property type="entry name" value="HD"/>
</dbReference>
<evidence type="ECO:0000256" key="3">
    <source>
        <dbReference type="ARBA" id="ARBA00023125"/>
    </source>
</evidence>
<feature type="region of interest" description="Disordered" evidence="11">
    <location>
        <begin position="113"/>
        <end position="148"/>
    </location>
</feature>
<proteinExistence type="inferred from homology"/>
<evidence type="ECO:0000256" key="4">
    <source>
        <dbReference type="ARBA" id="ARBA00023155"/>
    </source>
</evidence>
<keyword evidence="6 8" id="KW-0539">Nucleus</keyword>
<feature type="DNA-binding region" description="Homeobox" evidence="8">
    <location>
        <begin position="56"/>
        <end position="115"/>
    </location>
</feature>
<dbReference type="PANTHER" id="PTHR24326">
    <property type="entry name" value="HOMEOBOX-LEUCINE ZIPPER PROTEIN"/>
    <property type="match status" value="1"/>
</dbReference>
<gene>
    <name evidence="13" type="ORF">RJT34_19691</name>
</gene>
<dbReference type="PRINTS" id="PR00031">
    <property type="entry name" value="HTHREPRESSR"/>
</dbReference>
<dbReference type="InterPro" id="IPR045224">
    <property type="entry name" value="HDZip_class_I_plant"/>
</dbReference>
<dbReference type="SMART" id="SM00389">
    <property type="entry name" value="HOX"/>
    <property type="match status" value="1"/>
</dbReference>
<keyword evidence="3 8" id="KW-0238">DNA-binding</keyword>
<protein>
    <recommendedName>
        <fullName evidence="10">Homeobox-leucine zipper protein</fullName>
    </recommendedName>
    <alternativeName>
        <fullName evidence="10">HD-ZIP protein</fullName>
    </alternativeName>
    <alternativeName>
        <fullName evidence="10">Homeodomain transcription factor</fullName>
    </alternativeName>
</protein>
<name>A0AAN9IRH2_CLITE</name>
<evidence type="ECO:0000256" key="8">
    <source>
        <dbReference type="PROSITE-ProRule" id="PRU00108"/>
    </source>
</evidence>
<dbReference type="Gene3D" id="1.10.10.60">
    <property type="entry name" value="Homeodomain-like"/>
    <property type="match status" value="1"/>
</dbReference>
<dbReference type="PROSITE" id="PS50071">
    <property type="entry name" value="HOMEOBOX_2"/>
    <property type="match status" value="1"/>
</dbReference>
<keyword evidence="2 10" id="KW-0805">Transcription regulation</keyword>
<feature type="domain" description="Homeobox" evidence="12">
    <location>
        <begin position="54"/>
        <end position="114"/>
    </location>
</feature>
<evidence type="ECO:0000313" key="14">
    <source>
        <dbReference type="Proteomes" id="UP001359559"/>
    </source>
</evidence>
<dbReference type="PANTHER" id="PTHR24326:SF591">
    <property type="entry name" value="HOMEOBOX-LEUCINE ZIPPER PROTEIN ATHB-51-RELATED"/>
    <property type="match status" value="1"/>
</dbReference>
<evidence type="ECO:0000256" key="9">
    <source>
        <dbReference type="RuleBase" id="RU000682"/>
    </source>
</evidence>
<feature type="compositionally biased region" description="Basic and acidic residues" evidence="11">
    <location>
        <begin position="130"/>
        <end position="148"/>
    </location>
</feature>
<dbReference type="PROSITE" id="PS00027">
    <property type="entry name" value="HOMEOBOX_1"/>
    <property type="match status" value="1"/>
</dbReference>
<dbReference type="CDD" id="cd00086">
    <property type="entry name" value="homeodomain"/>
    <property type="match status" value="1"/>
</dbReference>
<evidence type="ECO:0000256" key="7">
    <source>
        <dbReference type="ARBA" id="ARBA00025748"/>
    </source>
</evidence>
<comment type="subcellular location">
    <subcellularLocation>
        <location evidence="1 8 9">Nucleus</location>
    </subcellularLocation>
</comment>
<evidence type="ECO:0000256" key="2">
    <source>
        <dbReference type="ARBA" id="ARBA00023015"/>
    </source>
</evidence>
<dbReference type="GO" id="GO:0000981">
    <property type="term" value="F:DNA-binding transcription factor activity, RNA polymerase II-specific"/>
    <property type="evidence" value="ECO:0007669"/>
    <property type="project" value="UniProtKB-UniRule"/>
</dbReference>
<keyword evidence="4 8" id="KW-0371">Homeobox</keyword>
<dbReference type="EMBL" id="JAYKXN010000005">
    <property type="protein sequence ID" value="KAK7284937.1"/>
    <property type="molecule type" value="Genomic_DNA"/>
</dbReference>
<sequence>MDWQESPTPFAPRSESSLSFFYSYYNNNNIPFPLSYPTGVEVALVERGGMNHGNNRETNKKRFSRYQIEILERSFQEEMKLDPERKMKLSMELGLNPRQIAVWFQNRRSRWKTKHFQNQSHLKGKPHPSTRGDEVEEGDKRARDKDSK</sequence>
<keyword evidence="5 10" id="KW-0804">Transcription</keyword>
<dbReference type="GO" id="GO:0005634">
    <property type="term" value="C:nucleus"/>
    <property type="evidence" value="ECO:0007669"/>
    <property type="project" value="UniProtKB-SubCell"/>
</dbReference>
<evidence type="ECO:0000256" key="6">
    <source>
        <dbReference type="ARBA" id="ARBA00023242"/>
    </source>
</evidence>
<evidence type="ECO:0000256" key="1">
    <source>
        <dbReference type="ARBA" id="ARBA00004123"/>
    </source>
</evidence>
<accession>A0AAN9IRH2</accession>
<evidence type="ECO:0000259" key="12">
    <source>
        <dbReference type="PROSITE" id="PS50071"/>
    </source>
</evidence>